<sequence>MEITDVRGYALSSPIDPSQDRAFCGGTRRLHKRDVVLVVVETRDGTRGVATAGASSSAMREYFEGDSQGTFADIVNGDVADALEGRRIDRIPDAHDRIADAGLPGRLRTEAVSAIDVALYDIRGRELGAPVYELLADEYGSDPTTEIPLYASAGMYMEPEGYAEQAATIEELGFIGYKYRPGIGPDGDRRTVELLAETLDETELMLDVHTWWKIRDAYDDDTVGELVKHAAECGAYWIEEPVEPDDYDGYRSLAETGAPLAGGESEESAAGLLELGRTGAVEYLQGDVRHHEGYTGCREAVEFCRGRDVEFVPHNFGTWLGLAANAHLVAAAPEVGLLEYPVFENDPVLDAEPDPGMYQFDVAFDIIEGVPAVDDGVLTLSDDPGLGVEVDLDVVERYPFVEGPWTEFRYDDRE</sequence>
<proteinExistence type="predicted"/>
<dbReference type="GO" id="GO:0016836">
    <property type="term" value="F:hydro-lyase activity"/>
    <property type="evidence" value="ECO:0007669"/>
    <property type="project" value="TreeGrafter"/>
</dbReference>
<dbReference type="OrthoDB" id="42605at2157"/>
<reference evidence="5 8" key="3">
    <citation type="submission" date="2018-07" db="EMBL/GenBank/DDBJ databases">
        <title>Genome sequence of extremly halophilic archaeon Halopelagius longus strain BC12-B1.</title>
        <authorList>
            <person name="Zhang X."/>
        </authorList>
    </citation>
    <scope>NUCLEOTIDE SEQUENCE [LARGE SCALE GENOMIC DNA]</scope>
    <source>
        <strain evidence="5 8">BC12-B1</strain>
    </source>
</reference>
<dbReference type="Gene3D" id="3.30.390.10">
    <property type="entry name" value="Enolase-like, N-terminal domain"/>
    <property type="match status" value="1"/>
</dbReference>
<dbReference type="SUPFAM" id="SSF54826">
    <property type="entry name" value="Enolase N-terminal domain-like"/>
    <property type="match status" value="1"/>
</dbReference>
<dbReference type="GO" id="GO:0016052">
    <property type="term" value="P:carbohydrate catabolic process"/>
    <property type="evidence" value="ECO:0007669"/>
    <property type="project" value="TreeGrafter"/>
</dbReference>
<evidence type="ECO:0000256" key="1">
    <source>
        <dbReference type="ARBA" id="ARBA00001946"/>
    </source>
</evidence>
<dbReference type="InterPro" id="IPR013342">
    <property type="entry name" value="Mandelate_racemase_C"/>
</dbReference>
<evidence type="ECO:0000256" key="3">
    <source>
        <dbReference type="ARBA" id="ARBA00022842"/>
    </source>
</evidence>
<evidence type="ECO:0000256" key="2">
    <source>
        <dbReference type="ARBA" id="ARBA00022723"/>
    </source>
</evidence>
<dbReference type="Proteomes" id="UP000199289">
    <property type="component" value="Unassembled WGS sequence"/>
</dbReference>
<dbReference type="Pfam" id="PF02746">
    <property type="entry name" value="MR_MLE_N"/>
    <property type="match status" value="1"/>
</dbReference>
<dbReference type="InterPro" id="IPR013341">
    <property type="entry name" value="Mandelate_racemase_N_dom"/>
</dbReference>
<dbReference type="Pfam" id="PF13378">
    <property type="entry name" value="MR_MLE_C"/>
    <property type="match status" value="1"/>
</dbReference>
<dbReference type="EMBL" id="QQST01000003">
    <property type="protein sequence ID" value="RDI69852.1"/>
    <property type="molecule type" value="Genomic_DNA"/>
</dbReference>
<dbReference type="Gene3D" id="3.20.20.120">
    <property type="entry name" value="Enolase-like C-terminal domain"/>
    <property type="match status" value="1"/>
</dbReference>
<keyword evidence="8" id="KW-1185">Reference proteome</keyword>
<dbReference type="SFLD" id="SFLDS00001">
    <property type="entry name" value="Enolase"/>
    <property type="match status" value="1"/>
</dbReference>
<name>A0A1H1G4E0_9EURY</name>
<organism evidence="6 7">
    <name type="scientific">Halopelagius longus</name>
    <dbReference type="NCBI Taxonomy" id="1236180"/>
    <lineage>
        <taxon>Archaea</taxon>
        <taxon>Methanobacteriati</taxon>
        <taxon>Methanobacteriota</taxon>
        <taxon>Stenosarchaea group</taxon>
        <taxon>Halobacteria</taxon>
        <taxon>Halobacteriales</taxon>
        <taxon>Haloferacaceae</taxon>
    </lineage>
</organism>
<dbReference type="SUPFAM" id="SSF51604">
    <property type="entry name" value="Enolase C-terminal domain-like"/>
    <property type="match status" value="1"/>
</dbReference>
<dbReference type="CDD" id="cd03316">
    <property type="entry name" value="MR_like"/>
    <property type="match status" value="1"/>
</dbReference>
<dbReference type="GO" id="GO:0000287">
    <property type="term" value="F:magnesium ion binding"/>
    <property type="evidence" value="ECO:0007669"/>
    <property type="project" value="TreeGrafter"/>
</dbReference>
<dbReference type="RefSeq" id="WP_092539002.1">
    <property type="nucleotide sequence ID" value="NZ_FNKQ01000005.1"/>
</dbReference>
<evidence type="ECO:0000313" key="6">
    <source>
        <dbReference type="EMBL" id="SDR08030.1"/>
    </source>
</evidence>
<evidence type="ECO:0000313" key="7">
    <source>
        <dbReference type="Proteomes" id="UP000199289"/>
    </source>
</evidence>
<gene>
    <name evidence="5" type="ORF">DWB78_17025</name>
    <name evidence="6" type="ORF">SAMN05216278_3512</name>
</gene>
<dbReference type="EMBL" id="FNKQ01000005">
    <property type="protein sequence ID" value="SDR08030.1"/>
    <property type="molecule type" value="Genomic_DNA"/>
</dbReference>
<reference evidence="6" key="1">
    <citation type="submission" date="2016-10" db="EMBL/GenBank/DDBJ databases">
        <authorList>
            <person name="de Groot N.N."/>
        </authorList>
    </citation>
    <scope>NUCLEOTIDE SEQUENCE [LARGE SCALE GENOMIC DNA]</scope>
    <source>
        <strain evidence="6">CGMCC 1.12397</strain>
    </source>
</reference>
<dbReference type="SMART" id="SM00922">
    <property type="entry name" value="MR_MLE"/>
    <property type="match status" value="1"/>
</dbReference>
<evidence type="ECO:0000313" key="8">
    <source>
        <dbReference type="Proteomes" id="UP000255421"/>
    </source>
</evidence>
<keyword evidence="3" id="KW-0460">Magnesium</keyword>
<dbReference type="InterPro" id="IPR029065">
    <property type="entry name" value="Enolase_C-like"/>
</dbReference>
<dbReference type="InterPro" id="IPR036849">
    <property type="entry name" value="Enolase-like_C_sf"/>
</dbReference>
<evidence type="ECO:0000313" key="5">
    <source>
        <dbReference type="EMBL" id="RDI69852.1"/>
    </source>
</evidence>
<comment type="cofactor">
    <cofactor evidence="1">
        <name>Mg(2+)</name>
        <dbReference type="ChEBI" id="CHEBI:18420"/>
    </cofactor>
</comment>
<keyword evidence="2" id="KW-0479">Metal-binding</keyword>
<dbReference type="InterPro" id="IPR046945">
    <property type="entry name" value="RHMD-like"/>
</dbReference>
<evidence type="ECO:0000259" key="4">
    <source>
        <dbReference type="SMART" id="SM00922"/>
    </source>
</evidence>
<dbReference type="AlphaFoldDB" id="A0A1H1G4E0"/>
<dbReference type="Proteomes" id="UP000255421">
    <property type="component" value="Unassembled WGS sequence"/>
</dbReference>
<dbReference type="InterPro" id="IPR029017">
    <property type="entry name" value="Enolase-like_N"/>
</dbReference>
<dbReference type="PANTHER" id="PTHR13794">
    <property type="entry name" value="ENOLASE SUPERFAMILY, MANDELATE RACEMASE"/>
    <property type="match status" value="1"/>
</dbReference>
<reference evidence="7" key="2">
    <citation type="submission" date="2016-10" db="EMBL/GenBank/DDBJ databases">
        <authorList>
            <person name="Varghese N."/>
            <person name="Submissions S."/>
        </authorList>
    </citation>
    <scope>NUCLEOTIDE SEQUENCE [LARGE SCALE GENOMIC DNA]</scope>
    <source>
        <strain evidence="7">CGMCC 1.12397</strain>
    </source>
</reference>
<accession>A0A1H1G4E0</accession>
<protein>
    <submittedName>
        <fullName evidence="6">L-alanine-DL-glutamate epimerase</fullName>
    </submittedName>
    <submittedName>
        <fullName evidence="5">Mandelate racemase/muconate lactonizing enzyme family protein</fullName>
    </submittedName>
</protein>
<dbReference type="PANTHER" id="PTHR13794:SF58">
    <property type="entry name" value="MITOCHONDRIAL ENOLASE SUPERFAMILY MEMBER 1"/>
    <property type="match status" value="1"/>
</dbReference>
<feature type="domain" description="Mandelate racemase/muconate lactonizing enzyme C-terminal" evidence="4">
    <location>
        <begin position="159"/>
        <end position="259"/>
    </location>
</feature>